<evidence type="ECO:0000313" key="2">
    <source>
        <dbReference type="Proteomes" id="UP001558632"/>
    </source>
</evidence>
<dbReference type="Proteomes" id="UP001558632">
    <property type="component" value="Unassembled WGS sequence"/>
</dbReference>
<dbReference type="EMBL" id="JBEUSY010000482">
    <property type="protein sequence ID" value="KAL1229805.1"/>
    <property type="molecule type" value="Genomic_DNA"/>
</dbReference>
<evidence type="ECO:0000313" key="1">
    <source>
        <dbReference type="EMBL" id="KAL1229805.1"/>
    </source>
</evidence>
<gene>
    <name evidence="1" type="ORF">TSPI_07601</name>
</gene>
<name>A0ABR3K894_TRISP</name>
<organism evidence="1 2">
    <name type="scientific">Trichinella spiralis</name>
    <name type="common">Trichina worm</name>
    <dbReference type="NCBI Taxonomy" id="6334"/>
    <lineage>
        <taxon>Eukaryota</taxon>
        <taxon>Metazoa</taxon>
        <taxon>Ecdysozoa</taxon>
        <taxon>Nematoda</taxon>
        <taxon>Enoplea</taxon>
        <taxon>Dorylaimia</taxon>
        <taxon>Trichinellida</taxon>
        <taxon>Trichinellidae</taxon>
        <taxon>Trichinella</taxon>
    </lineage>
</organism>
<keyword evidence="1" id="KW-0560">Oxidoreductase</keyword>
<dbReference type="GO" id="GO:0004497">
    <property type="term" value="F:monooxygenase activity"/>
    <property type="evidence" value="ECO:0007669"/>
    <property type="project" value="UniProtKB-KW"/>
</dbReference>
<comment type="caution">
    <text evidence="1">The sequence shown here is derived from an EMBL/GenBank/DDBJ whole genome shotgun (WGS) entry which is preliminary data.</text>
</comment>
<keyword evidence="2" id="KW-1185">Reference proteome</keyword>
<protein>
    <submittedName>
        <fullName evidence="1">FAD-dependent monooxygenase nvfK</fullName>
    </submittedName>
</protein>
<reference evidence="1 2" key="1">
    <citation type="submission" date="2024-07" db="EMBL/GenBank/DDBJ databases">
        <title>Enhanced genomic and transcriptomic resources for Trichinella pseudospiralis and T. spiralis underpin the discovery of pronounced molecular differences between stages and species.</title>
        <authorList>
            <person name="Pasi K.K."/>
            <person name="La Rosa G."/>
            <person name="Gomez-Morales M.A."/>
            <person name="Tosini F."/>
            <person name="Sumanam S."/>
            <person name="Young N.D."/>
            <person name="Chang B.C."/>
            <person name="Robin G.B."/>
        </authorList>
    </citation>
    <scope>NUCLEOTIDE SEQUENCE [LARGE SCALE GENOMIC DNA]</scope>
    <source>
        <strain evidence="1">ISS534</strain>
    </source>
</reference>
<keyword evidence="1" id="KW-0503">Monooxygenase</keyword>
<accession>A0ABR3K894</accession>
<sequence>MKLRERLLSLERSEAIIRSNFRIHSHPYKQPRPEREFTEAGGARACARNAGRAKNADASTALAVFAGDRSDINRIGQSPTSEQARNTDERRRYLLVANFENRRVLLFFPFGFSLKTHYYCDNPSSNSNKTTFNISCNGQLKRQQIYQPSDITTSDHRCLHIIKNNQQANEYRRSVRLEATLLKQTYTDWLADCLTDVGKVKKTHAPAATSLRRTTNTTQHCIKQELACLAYLRNERAAAAATTARSNILMTWHFYSTNLLVSSILL</sequence>
<proteinExistence type="predicted"/>